<evidence type="ECO:0000256" key="6">
    <source>
        <dbReference type="PIRSR" id="PIRSR602129-50"/>
    </source>
</evidence>
<comment type="cofactor">
    <cofactor evidence="1 6 7">
        <name>pyridoxal 5'-phosphate</name>
        <dbReference type="ChEBI" id="CHEBI:597326"/>
    </cofactor>
</comment>
<evidence type="ECO:0000256" key="4">
    <source>
        <dbReference type="ARBA" id="ARBA00023239"/>
    </source>
</evidence>
<accession>A0A1W6EUT9</accession>
<dbReference type="AlphaFoldDB" id="A0A1W6EUT9"/>
<dbReference type="InterPro" id="IPR015422">
    <property type="entry name" value="PyrdxlP-dep_Trfase_small"/>
</dbReference>
<evidence type="ECO:0000256" key="3">
    <source>
        <dbReference type="ARBA" id="ARBA00022898"/>
    </source>
</evidence>
<proteinExistence type="inferred from homology"/>
<protein>
    <submittedName>
        <fullName evidence="8">Decarboxylase</fullName>
    </submittedName>
</protein>
<dbReference type="GO" id="GO:0019752">
    <property type="term" value="P:carboxylic acid metabolic process"/>
    <property type="evidence" value="ECO:0007669"/>
    <property type="project" value="InterPro"/>
</dbReference>
<keyword evidence="3 6" id="KW-0663">Pyridoxal phosphate</keyword>
<feature type="modified residue" description="N6-(pyridoxal phosphate)lysine" evidence="6">
    <location>
        <position position="233"/>
    </location>
</feature>
<evidence type="ECO:0000256" key="2">
    <source>
        <dbReference type="ARBA" id="ARBA00022793"/>
    </source>
</evidence>
<dbReference type="PROSITE" id="PS00392">
    <property type="entry name" value="DDC_GAD_HDC_YDC"/>
    <property type="match status" value="1"/>
</dbReference>
<dbReference type="Pfam" id="PF00282">
    <property type="entry name" value="Pyridoxal_deC"/>
    <property type="match status" value="1"/>
</dbReference>
<dbReference type="InterPro" id="IPR050477">
    <property type="entry name" value="GrpII_AminoAcid_Decarb"/>
</dbReference>
<dbReference type="GO" id="GO:0004058">
    <property type="term" value="F:aromatic-L-amino-acid decarboxylase activity"/>
    <property type="evidence" value="ECO:0007669"/>
    <property type="project" value="UniProtKB-ARBA"/>
</dbReference>
<dbReference type="SUPFAM" id="SSF53383">
    <property type="entry name" value="PLP-dependent transferases"/>
    <property type="match status" value="1"/>
</dbReference>
<dbReference type="Gene3D" id="3.40.640.10">
    <property type="entry name" value="Type I PLP-dependent aspartate aminotransferase-like (Major domain)"/>
    <property type="match status" value="1"/>
</dbReference>
<dbReference type="PANTHER" id="PTHR42735:SF6">
    <property type="entry name" value="SPHINGOSINE-1-PHOSPHATE LYASE 1"/>
    <property type="match status" value="1"/>
</dbReference>
<dbReference type="PANTHER" id="PTHR42735">
    <property type="match status" value="1"/>
</dbReference>
<keyword evidence="4 7" id="KW-0456">Lyase</keyword>
<dbReference type="GO" id="GO:0004068">
    <property type="term" value="F:aspartate 1-decarboxylase activity"/>
    <property type="evidence" value="ECO:0007669"/>
    <property type="project" value="TreeGrafter"/>
</dbReference>
<evidence type="ECO:0000256" key="5">
    <source>
        <dbReference type="ARBA" id="ARBA00038302"/>
    </source>
</evidence>
<dbReference type="Gene3D" id="3.90.1150.10">
    <property type="entry name" value="Aspartate Aminotransferase, domain 1"/>
    <property type="match status" value="1"/>
</dbReference>
<dbReference type="InterPro" id="IPR015424">
    <property type="entry name" value="PyrdxlP-dep_Trfase"/>
</dbReference>
<dbReference type="GO" id="GO:0030170">
    <property type="term" value="F:pyridoxal phosphate binding"/>
    <property type="evidence" value="ECO:0007669"/>
    <property type="project" value="InterPro"/>
</dbReference>
<name>A0A1W6EUT9_9ACTN</name>
<dbReference type="InterPro" id="IPR015421">
    <property type="entry name" value="PyrdxlP-dep_Trfase_major"/>
</dbReference>
<dbReference type="EMBL" id="KY379149">
    <property type="protein sequence ID" value="ARK19489.1"/>
    <property type="molecule type" value="Genomic_DNA"/>
</dbReference>
<evidence type="ECO:0000313" key="8">
    <source>
        <dbReference type="EMBL" id="ARK19489.1"/>
    </source>
</evidence>
<dbReference type="InterPro" id="IPR021115">
    <property type="entry name" value="Pyridoxal-P_BS"/>
</dbReference>
<evidence type="ECO:0000256" key="1">
    <source>
        <dbReference type="ARBA" id="ARBA00001933"/>
    </source>
</evidence>
<keyword evidence="2" id="KW-0210">Decarboxylase</keyword>
<organism evidence="8">
    <name type="scientific">Streptomyces zelensis</name>
    <dbReference type="NCBI Taxonomy" id="1981977"/>
    <lineage>
        <taxon>Bacteria</taxon>
        <taxon>Bacillati</taxon>
        <taxon>Actinomycetota</taxon>
        <taxon>Actinomycetes</taxon>
        <taxon>Kitasatosporales</taxon>
        <taxon>Streptomycetaceae</taxon>
        <taxon>Streptomyces</taxon>
    </lineage>
</organism>
<dbReference type="GO" id="GO:0015937">
    <property type="term" value="P:coenzyme A biosynthetic process"/>
    <property type="evidence" value="ECO:0007669"/>
    <property type="project" value="TreeGrafter"/>
</dbReference>
<sequence>MRPTGLPETAVREEIAAALAEDVPWPRVLNSICTEPHPVAVEAARAAAHTNLGDVRIFRGTKRIERKVVSLLLELLGRPQGAGSLVSGGTEANLLAMLAAHGDALRTGRLSDHPEVVVGSTVHFSFDKIFAALGITPVRVPVDDGLRLAPDSVEKALTEHTLAVVATAGSSELGVVDQVDEIAAVVEPHGAWLHVDAATGGFVIPFARELGLPLPQFDFSLDGVRSITIDPHKYGLANVPAGAVLFRDEEARQADSFFHGTPAHTTFLGTRPGSAAVATYAVLEHLGREGFVEITRTNYENTRYLTDRLADAGYGLLVRPELNIVVVRVPHAVEVSDLLDTRGWIVSTSKRFEDAVRVVVTRHVTRDVIDEFVPALIRADQDVRAGVAER</sequence>
<dbReference type="NCBIfam" id="TIGR03812">
    <property type="entry name" value="tyr_de_CO2_Arch"/>
    <property type="match status" value="1"/>
</dbReference>
<dbReference type="InterPro" id="IPR002129">
    <property type="entry name" value="PyrdxlP-dep_de-COase"/>
</dbReference>
<dbReference type="InterPro" id="IPR020931">
    <property type="entry name" value="MfnA"/>
</dbReference>
<reference evidence="8" key="1">
    <citation type="journal article" date="2017" name="ACS Chem. Biol.">
        <title>Unified Biosynthetic Origin of the Benzodipyrrole Subunits in CC-1065.</title>
        <authorList>
            <person name="Wu S."/>
            <person name="Jian X.H."/>
            <person name="Yuan H."/>
            <person name="Jin W.B."/>
            <person name="Yin Y."/>
            <person name="Wang L.Y."/>
            <person name="Zhao J."/>
            <person name="Tang G.L."/>
        </authorList>
    </citation>
    <scope>NUCLEOTIDE SEQUENCE</scope>
    <source>
        <strain evidence="8">NRRL 11183</strain>
    </source>
</reference>
<evidence type="ECO:0000256" key="7">
    <source>
        <dbReference type="RuleBase" id="RU000382"/>
    </source>
</evidence>
<comment type="similarity">
    <text evidence="5">Belongs to the group II decarboxylase family. Sphingosine-1-phosphate lyase subfamily.</text>
</comment>
<gene>
    <name evidence="8" type="primary">c10N</name>
</gene>